<reference evidence="1" key="1">
    <citation type="journal article" date="2023" name="IScience">
        <title>Live-bearing cockroach genome reveals convergent evolutionary mechanisms linked to viviparity in insects and beyond.</title>
        <authorList>
            <person name="Fouks B."/>
            <person name="Harrison M.C."/>
            <person name="Mikhailova A.A."/>
            <person name="Marchal E."/>
            <person name="English S."/>
            <person name="Carruthers M."/>
            <person name="Jennings E.C."/>
            <person name="Chiamaka E.L."/>
            <person name="Frigard R.A."/>
            <person name="Pippel M."/>
            <person name="Attardo G.M."/>
            <person name="Benoit J.B."/>
            <person name="Bornberg-Bauer E."/>
            <person name="Tobe S.S."/>
        </authorList>
    </citation>
    <scope>NUCLEOTIDE SEQUENCE</scope>
    <source>
        <strain evidence="1">Stay&amp;Tobe</strain>
    </source>
</reference>
<evidence type="ECO:0000313" key="1">
    <source>
        <dbReference type="EMBL" id="KAJ9577604.1"/>
    </source>
</evidence>
<dbReference type="AlphaFoldDB" id="A0AAD8E5K1"/>
<proteinExistence type="predicted"/>
<dbReference type="EMBL" id="JASPKZ010009352">
    <property type="protein sequence ID" value="KAJ9577604.1"/>
    <property type="molecule type" value="Genomic_DNA"/>
</dbReference>
<keyword evidence="2" id="KW-1185">Reference proteome</keyword>
<gene>
    <name evidence="1" type="ORF">L9F63_005791</name>
</gene>
<comment type="caution">
    <text evidence="1">The sequence shown here is derived from an EMBL/GenBank/DDBJ whole genome shotgun (WGS) entry which is preliminary data.</text>
</comment>
<sequence length="52" mass="6086">TSLYTVLFAGRKQFWLIRSLHLLTFLFHTQTVLNNFSNLSNTKGSARELRIM</sequence>
<name>A0AAD8E5K1_DIPPU</name>
<protein>
    <submittedName>
        <fullName evidence="1">Uncharacterized protein</fullName>
    </submittedName>
</protein>
<evidence type="ECO:0000313" key="2">
    <source>
        <dbReference type="Proteomes" id="UP001233999"/>
    </source>
</evidence>
<feature type="non-terminal residue" evidence="1">
    <location>
        <position position="52"/>
    </location>
</feature>
<dbReference type="Proteomes" id="UP001233999">
    <property type="component" value="Unassembled WGS sequence"/>
</dbReference>
<reference evidence="1" key="2">
    <citation type="submission" date="2023-05" db="EMBL/GenBank/DDBJ databases">
        <authorList>
            <person name="Fouks B."/>
        </authorList>
    </citation>
    <scope>NUCLEOTIDE SEQUENCE</scope>
    <source>
        <strain evidence="1">Stay&amp;Tobe</strain>
        <tissue evidence="1">Testes</tissue>
    </source>
</reference>
<feature type="non-terminal residue" evidence="1">
    <location>
        <position position="1"/>
    </location>
</feature>
<organism evidence="1 2">
    <name type="scientific">Diploptera punctata</name>
    <name type="common">Pacific beetle cockroach</name>
    <dbReference type="NCBI Taxonomy" id="6984"/>
    <lineage>
        <taxon>Eukaryota</taxon>
        <taxon>Metazoa</taxon>
        <taxon>Ecdysozoa</taxon>
        <taxon>Arthropoda</taxon>
        <taxon>Hexapoda</taxon>
        <taxon>Insecta</taxon>
        <taxon>Pterygota</taxon>
        <taxon>Neoptera</taxon>
        <taxon>Polyneoptera</taxon>
        <taxon>Dictyoptera</taxon>
        <taxon>Blattodea</taxon>
        <taxon>Blaberoidea</taxon>
        <taxon>Blaberidae</taxon>
        <taxon>Diplopterinae</taxon>
        <taxon>Diploptera</taxon>
    </lineage>
</organism>
<accession>A0AAD8E5K1</accession>